<dbReference type="AlphaFoldDB" id="A0A2S9DV74"/>
<accession>A0A2S9DV74</accession>
<gene>
    <name evidence="1" type="ORF">CQ006_09470</name>
</gene>
<evidence type="ECO:0000313" key="1">
    <source>
        <dbReference type="EMBL" id="PRC06493.1"/>
    </source>
</evidence>
<keyword evidence="1" id="KW-0378">Hydrolase</keyword>
<dbReference type="EMBL" id="PCQE01000011">
    <property type="protein sequence ID" value="PRC06493.1"/>
    <property type="molecule type" value="Genomic_DNA"/>
</dbReference>
<dbReference type="Pfam" id="PF10118">
    <property type="entry name" value="Metal_hydrol"/>
    <property type="match status" value="1"/>
</dbReference>
<dbReference type="PANTHER" id="PTHR39456">
    <property type="entry name" value="METAL-DEPENDENT HYDROLASE"/>
    <property type="match status" value="1"/>
</dbReference>
<dbReference type="InterPro" id="IPR016516">
    <property type="entry name" value="UCP07580"/>
</dbReference>
<name>A0A2S9DV74_PSECE</name>
<dbReference type="RefSeq" id="WP_105227031.1">
    <property type="nucleotide sequence ID" value="NZ_PCQE01000011.1"/>
</dbReference>
<reference evidence="1 2" key="1">
    <citation type="submission" date="2017-09" db="EMBL/GenBank/DDBJ databases">
        <title>Genomic, metabolic, and phenotypic characteristics of bacterial isolates from the natural microbiome of the model nematode Caenorhabditis elegans.</title>
        <authorList>
            <person name="Zimmermann J."/>
            <person name="Obeng N."/>
            <person name="Yang W."/>
            <person name="Obeng O."/>
            <person name="Kissoyan K."/>
            <person name="Pees B."/>
            <person name="Dirksen P."/>
            <person name="Hoppner M."/>
            <person name="Franke A."/>
            <person name="Rosenstiel P."/>
            <person name="Leippe M."/>
            <person name="Dierking K."/>
            <person name="Kaleta C."/>
            <person name="Schulenburg H."/>
        </authorList>
    </citation>
    <scope>NUCLEOTIDE SEQUENCE [LARGE SCALE GENOMIC DNA]</scope>
    <source>
        <strain evidence="1 2">MYb184</strain>
    </source>
</reference>
<dbReference type="PIRSF" id="PIRSF007580">
    <property type="entry name" value="UCP07580"/>
    <property type="match status" value="1"/>
</dbReference>
<dbReference type="Proteomes" id="UP000239458">
    <property type="component" value="Unassembled WGS sequence"/>
</dbReference>
<proteinExistence type="predicted"/>
<dbReference type="PANTHER" id="PTHR39456:SF1">
    <property type="entry name" value="METAL-DEPENDENT HYDROLASE"/>
    <property type="match status" value="1"/>
</dbReference>
<evidence type="ECO:0000313" key="2">
    <source>
        <dbReference type="Proteomes" id="UP000239458"/>
    </source>
</evidence>
<organism evidence="1 2">
    <name type="scientific">Pseudomonas cedrina</name>
    <dbReference type="NCBI Taxonomy" id="651740"/>
    <lineage>
        <taxon>Bacteria</taxon>
        <taxon>Pseudomonadati</taxon>
        <taxon>Pseudomonadota</taxon>
        <taxon>Gammaproteobacteria</taxon>
        <taxon>Pseudomonadales</taxon>
        <taxon>Pseudomonadaceae</taxon>
        <taxon>Pseudomonas</taxon>
    </lineage>
</organism>
<dbReference type="GO" id="GO:0016787">
    <property type="term" value="F:hydrolase activity"/>
    <property type="evidence" value="ECO:0007669"/>
    <property type="project" value="UniProtKB-KW"/>
</dbReference>
<protein>
    <submittedName>
        <fullName evidence="1">Metal-dependent hydrolase</fullName>
    </submittedName>
</protein>
<dbReference type="STRING" id="651740.SAMN04490182_2605"/>
<sequence>MLPIRRDIRFALPAERIKNWHEQGPVVSHFFNALSLLFPQGELFFMDSVRHYRGQIDDAELKKEIQGFIGQEAMHSREHVAYNDLLQAAGLPAHTLDRRLKFFLDLQKKHLPASFNLAVTIALEHYTAMLAEILLSDPSRFGDSLKGYQQMWYWHALEETEHKAVAFDVWNRVIKPGPARYLLRTGTMLTTSVLFWVVVLDFHVRLLIADRTSGGTLKGLWRMVKFLYGPKGVFPRMCRPWLHYFKPGFHPWDHDNRARLTGIDRLVEEIERTRRSYGAYQTDAP</sequence>
<comment type="caution">
    <text evidence="1">The sequence shown here is derived from an EMBL/GenBank/DDBJ whole genome shotgun (WGS) entry which is preliminary data.</text>
</comment>